<comment type="function">
    <text evidence="5">Together with its co-chaperonin GroES, plays an essential role in assisting protein folding. The GroEL-GroES system forms a nano-cage that allows encapsulation of the non-native substrate proteins and provides a physical environment optimized to promote and accelerate protein folding.</text>
</comment>
<feature type="binding site" evidence="5">
    <location>
        <position position="495"/>
    </location>
    <ligand>
        <name>ATP</name>
        <dbReference type="ChEBI" id="CHEBI:30616"/>
    </ligand>
</feature>
<keyword evidence="2 5" id="KW-0547">Nucleotide-binding</keyword>
<dbReference type="InterPro" id="IPR018370">
    <property type="entry name" value="Chaperonin_Cpn60_CS"/>
</dbReference>
<dbReference type="PANTHER" id="PTHR45633">
    <property type="entry name" value="60 KDA HEAT SHOCK PROTEIN, MITOCHONDRIAL"/>
    <property type="match status" value="1"/>
</dbReference>
<comment type="caution">
    <text evidence="5">Lacks conserved residue(s) required for the propagation of feature annotation.</text>
</comment>
<dbReference type="SUPFAM" id="SSF54849">
    <property type="entry name" value="GroEL-intermediate domain like"/>
    <property type="match status" value="1"/>
</dbReference>
<dbReference type="NCBIfam" id="NF009487">
    <property type="entry name" value="PRK12849.1"/>
    <property type="match status" value="1"/>
</dbReference>
<dbReference type="GO" id="GO:0005737">
    <property type="term" value="C:cytoplasm"/>
    <property type="evidence" value="ECO:0007669"/>
    <property type="project" value="UniProtKB-SubCell"/>
</dbReference>
<organism evidence="7 8">
    <name type="scientific">Methanoculleus bourgensis</name>
    <dbReference type="NCBI Taxonomy" id="83986"/>
    <lineage>
        <taxon>Archaea</taxon>
        <taxon>Methanobacteriati</taxon>
        <taxon>Methanobacteriota</taxon>
        <taxon>Stenosarchaea group</taxon>
        <taxon>Methanomicrobia</taxon>
        <taxon>Methanomicrobiales</taxon>
        <taxon>Methanomicrobiaceae</taxon>
        <taxon>Methanoculleus</taxon>
    </lineage>
</organism>
<keyword evidence="5" id="KW-0413">Isomerase</keyword>
<keyword evidence="5" id="KW-0963">Cytoplasm</keyword>
<dbReference type="AlphaFoldDB" id="A0A0X3BMJ6"/>
<dbReference type="InterPro" id="IPR001844">
    <property type="entry name" value="Cpn60/GroEL"/>
</dbReference>
<dbReference type="CDD" id="cd03344">
    <property type="entry name" value="GroEL"/>
    <property type="match status" value="1"/>
</dbReference>
<dbReference type="InterPro" id="IPR002423">
    <property type="entry name" value="Cpn60/GroEL/TCP-1"/>
</dbReference>
<gene>
    <name evidence="5 7" type="primary">groL</name>
    <name evidence="5" type="synonym">groEL</name>
    <name evidence="7" type="ORF">MMAB1_2094</name>
</gene>
<accession>A0A0X3BMJ6</accession>
<keyword evidence="4 5" id="KW-0143">Chaperone</keyword>
<dbReference type="Gene3D" id="3.30.260.10">
    <property type="entry name" value="TCP-1-like chaperonin intermediate domain"/>
    <property type="match status" value="1"/>
</dbReference>
<evidence type="ECO:0000256" key="1">
    <source>
        <dbReference type="ARBA" id="ARBA00006607"/>
    </source>
</evidence>
<dbReference type="GO" id="GO:0051082">
    <property type="term" value="F:unfolded protein binding"/>
    <property type="evidence" value="ECO:0007669"/>
    <property type="project" value="UniProtKB-UniRule"/>
</dbReference>
<dbReference type="NCBIfam" id="NF009489">
    <property type="entry name" value="PRK12851.1"/>
    <property type="match status" value="1"/>
</dbReference>
<keyword evidence="3 5" id="KW-0067">ATP-binding</keyword>
<dbReference type="InterPro" id="IPR027409">
    <property type="entry name" value="GroEL-like_apical_dom_sf"/>
</dbReference>
<evidence type="ECO:0000313" key="8">
    <source>
        <dbReference type="Proteomes" id="UP000069850"/>
    </source>
</evidence>
<comment type="similarity">
    <text evidence="1 5 6">Belongs to the chaperonin (HSP60) family.</text>
</comment>
<dbReference type="KEGG" id="mema:MMAB1_2094"/>
<feature type="binding site" evidence="5">
    <location>
        <begin position="31"/>
        <end position="34"/>
    </location>
    <ligand>
        <name>ATP</name>
        <dbReference type="ChEBI" id="CHEBI:30616"/>
    </ligand>
</feature>
<dbReference type="GO" id="GO:0016853">
    <property type="term" value="F:isomerase activity"/>
    <property type="evidence" value="ECO:0007669"/>
    <property type="project" value="UniProtKB-KW"/>
</dbReference>
<dbReference type="RefSeq" id="WP_062264196.1">
    <property type="nucleotide sequence ID" value="NZ_LT158599.1"/>
</dbReference>
<dbReference type="GeneID" id="27137811"/>
<dbReference type="HAMAP" id="MF_00600">
    <property type="entry name" value="CH60"/>
    <property type="match status" value="1"/>
</dbReference>
<dbReference type="NCBIfam" id="NF009488">
    <property type="entry name" value="PRK12850.1"/>
    <property type="match status" value="1"/>
</dbReference>
<dbReference type="EMBL" id="LT158599">
    <property type="protein sequence ID" value="CVK33307.1"/>
    <property type="molecule type" value="Genomic_DNA"/>
</dbReference>
<dbReference type="PRINTS" id="PR00298">
    <property type="entry name" value="CHAPERONIN60"/>
</dbReference>
<name>A0A0X3BMJ6_9EURY</name>
<dbReference type="Pfam" id="PF00118">
    <property type="entry name" value="Cpn60_TCP1"/>
    <property type="match status" value="1"/>
</dbReference>
<evidence type="ECO:0000256" key="3">
    <source>
        <dbReference type="ARBA" id="ARBA00022840"/>
    </source>
</evidence>
<dbReference type="PROSITE" id="PS00296">
    <property type="entry name" value="CHAPERONINS_CPN60"/>
    <property type="match status" value="1"/>
</dbReference>
<sequence>MASSKQLMFHEEARRSLLAGVNKVADTVKITLGPRGRYVAIDKLMNPVVTNDGVTIAKEISLHDKFENIGAKLVKEVAQKTQDTTGDGTTTATLLAQAILTEGMKNISSGANPVEIKRGIDAAVVKTVENIRSKSVPVKDRDGILQVATISANNDAEIGQLIADAMEKVGYGGLITVEDAKSLETSLDVVRGMQFERGYISPYMVTDPEKMTCEYEDPYILITDQRLSSLKQMVPILEVAAQEGKPLLIIADDIEGEAHAALILNIIRGSFKVCAVKAPGFGDERKAVLEDIAVLTGATVISEERGMKLENVSRQVLGKARTIRVDDGKTLIVGGKGERKALDERMRLIESQINIADSELKKEELRKRLGSLSGGVAVIKVGAATETELKEKKMRIEDALNATKAAVEEGVVVGGGVTLFRATGALDGLQFDDDRKIGVSIVRRALEEPVRQIAKNAGVEGAEVVAAIKGNDDDAFGYNAKTGNYENLMEHGVIDPAKVVRLGLQNAASIAGLILSTEVVITDFDEEKDQKTATIII</sequence>
<dbReference type="FunFam" id="3.50.7.10:FF:000001">
    <property type="entry name" value="60 kDa chaperonin"/>
    <property type="match status" value="1"/>
</dbReference>
<proteinExistence type="inferred from homology"/>
<comment type="subunit">
    <text evidence="5">Forms a cylinder of 14 subunits composed of two heptameric rings stacked back-to-back. Interacts with the co-chaperonin GroES.</text>
</comment>
<dbReference type="GO" id="GO:0005524">
    <property type="term" value="F:ATP binding"/>
    <property type="evidence" value="ECO:0007669"/>
    <property type="project" value="UniProtKB-UniRule"/>
</dbReference>
<evidence type="ECO:0000313" key="7">
    <source>
        <dbReference type="EMBL" id="CVK33307.1"/>
    </source>
</evidence>
<dbReference type="GO" id="GO:0042026">
    <property type="term" value="P:protein refolding"/>
    <property type="evidence" value="ECO:0007669"/>
    <property type="project" value="UniProtKB-UniRule"/>
</dbReference>
<reference evidence="7 8" key="1">
    <citation type="submission" date="2016-01" db="EMBL/GenBank/DDBJ databases">
        <authorList>
            <person name="Manzoor S."/>
        </authorList>
    </citation>
    <scope>NUCLEOTIDE SEQUENCE [LARGE SCALE GENOMIC DNA]</scope>
    <source>
        <strain evidence="7">Methanoculleus sp MAB1</strain>
    </source>
</reference>
<evidence type="ECO:0000256" key="4">
    <source>
        <dbReference type="ARBA" id="ARBA00023186"/>
    </source>
</evidence>
<dbReference type="NCBIfam" id="NF000592">
    <property type="entry name" value="PRK00013.1"/>
    <property type="match status" value="1"/>
</dbReference>
<evidence type="ECO:0000256" key="5">
    <source>
        <dbReference type="HAMAP-Rule" id="MF_00600"/>
    </source>
</evidence>
<dbReference type="Gene3D" id="3.50.7.10">
    <property type="entry name" value="GroEL"/>
    <property type="match status" value="1"/>
</dbReference>
<dbReference type="SUPFAM" id="SSF48592">
    <property type="entry name" value="GroEL equatorial domain-like"/>
    <property type="match status" value="1"/>
</dbReference>
<dbReference type="NCBIfam" id="TIGR02348">
    <property type="entry name" value="GroEL"/>
    <property type="match status" value="1"/>
</dbReference>
<dbReference type="GO" id="GO:0140662">
    <property type="term" value="F:ATP-dependent protein folding chaperone"/>
    <property type="evidence" value="ECO:0007669"/>
    <property type="project" value="InterPro"/>
</dbReference>
<dbReference type="SUPFAM" id="SSF52029">
    <property type="entry name" value="GroEL apical domain-like"/>
    <property type="match status" value="1"/>
</dbReference>
<evidence type="ECO:0000256" key="2">
    <source>
        <dbReference type="ARBA" id="ARBA00022741"/>
    </source>
</evidence>
<dbReference type="InterPro" id="IPR027410">
    <property type="entry name" value="TCP-1-like_intermed_sf"/>
</dbReference>
<dbReference type="Gene3D" id="1.10.560.10">
    <property type="entry name" value="GroEL-like equatorial domain"/>
    <property type="match status" value="1"/>
</dbReference>
<dbReference type="Proteomes" id="UP000069850">
    <property type="component" value="Chromosome 1"/>
</dbReference>
<evidence type="ECO:0000256" key="6">
    <source>
        <dbReference type="RuleBase" id="RU000418"/>
    </source>
</evidence>
<dbReference type="EC" id="5.6.1.7" evidence="5"/>
<dbReference type="OrthoDB" id="106945at2157"/>
<comment type="subcellular location">
    <subcellularLocation>
        <location evidence="5">Cytoplasm</location>
    </subcellularLocation>
</comment>
<feature type="binding site" evidence="5">
    <location>
        <position position="415"/>
    </location>
    <ligand>
        <name>ATP</name>
        <dbReference type="ChEBI" id="CHEBI:30616"/>
    </ligand>
</feature>
<dbReference type="InterPro" id="IPR027413">
    <property type="entry name" value="GROEL-like_equatorial_sf"/>
</dbReference>
<feature type="binding site" evidence="5">
    <location>
        <begin position="87"/>
        <end position="91"/>
    </location>
    <ligand>
        <name>ATP</name>
        <dbReference type="ChEBI" id="CHEBI:30616"/>
    </ligand>
</feature>
<protein>
    <recommendedName>
        <fullName evidence="5">Chaperonin GroEL</fullName>
        <ecNumber evidence="5">5.6.1.7</ecNumber>
    </recommendedName>
    <alternativeName>
        <fullName evidence="5">60 kDa chaperonin</fullName>
    </alternativeName>
    <alternativeName>
        <fullName evidence="5">Chaperonin-60</fullName>
        <shortName evidence="5">Cpn60</shortName>
    </alternativeName>
</protein>